<keyword evidence="2" id="KW-1185">Reference proteome</keyword>
<proteinExistence type="predicted"/>
<protein>
    <recommendedName>
        <fullName evidence="3">Pentatricopeptide repeat-containing protein</fullName>
    </recommendedName>
</protein>
<sequence>MALGSSSSCAALVELYTLTGLLMEARQLIERMLQVDIASWNMLLAGYYCDDAKRTFDGIFSRNEPCRTCSSSCHYFMSMLSDYELAPVAEHFSCVIDPLGRVGLRTVLFWFCFWSAKMCGSGHKMLPRGREWRVLIFWERQRGWWNQLQTWTSDLGLDLEHRPVPRGGAMDAHCARVLSCITTCGNSTDSMGHYIATVLGSSSKLRMVEGQLRGSL</sequence>
<evidence type="ECO:0000313" key="2">
    <source>
        <dbReference type="Proteomes" id="UP000001514"/>
    </source>
</evidence>
<name>D8RVN7_SELML</name>
<gene>
    <name evidence="1" type="ORF">SELMODRAFT_415300</name>
</gene>
<dbReference type="AlphaFoldDB" id="D8RVN7"/>
<dbReference type="EMBL" id="GL377591">
    <property type="protein sequence ID" value="EFJ23808.1"/>
    <property type="molecule type" value="Genomic_DNA"/>
</dbReference>
<dbReference type="KEGG" id="smo:SELMODRAFT_415300"/>
<dbReference type="InParanoid" id="D8RVN7"/>
<dbReference type="HOGENOM" id="CLU_1279541_0_0_1"/>
<accession>D8RVN7</accession>
<dbReference type="Proteomes" id="UP000001514">
    <property type="component" value="Unassembled WGS sequence"/>
</dbReference>
<evidence type="ECO:0008006" key="3">
    <source>
        <dbReference type="Google" id="ProtNLM"/>
    </source>
</evidence>
<reference evidence="1 2" key="1">
    <citation type="journal article" date="2011" name="Science">
        <title>The Selaginella genome identifies genetic changes associated with the evolution of vascular plants.</title>
        <authorList>
            <person name="Banks J.A."/>
            <person name="Nishiyama T."/>
            <person name="Hasebe M."/>
            <person name="Bowman J.L."/>
            <person name="Gribskov M."/>
            <person name="dePamphilis C."/>
            <person name="Albert V.A."/>
            <person name="Aono N."/>
            <person name="Aoyama T."/>
            <person name="Ambrose B.A."/>
            <person name="Ashton N.W."/>
            <person name="Axtell M.J."/>
            <person name="Barker E."/>
            <person name="Barker M.S."/>
            <person name="Bennetzen J.L."/>
            <person name="Bonawitz N.D."/>
            <person name="Chapple C."/>
            <person name="Cheng C."/>
            <person name="Correa L.G."/>
            <person name="Dacre M."/>
            <person name="DeBarry J."/>
            <person name="Dreyer I."/>
            <person name="Elias M."/>
            <person name="Engstrom E.M."/>
            <person name="Estelle M."/>
            <person name="Feng L."/>
            <person name="Finet C."/>
            <person name="Floyd S.K."/>
            <person name="Frommer W.B."/>
            <person name="Fujita T."/>
            <person name="Gramzow L."/>
            <person name="Gutensohn M."/>
            <person name="Harholt J."/>
            <person name="Hattori M."/>
            <person name="Heyl A."/>
            <person name="Hirai T."/>
            <person name="Hiwatashi Y."/>
            <person name="Ishikawa M."/>
            <person name="Iwata M."/>
            <person name="Karol K.G."/>
            <person name="Koehler B."/>
            <person name="Kolukisaoglu U."/>
            <person name="Kubo M."/>
            <person name="Kurata T."/>
            <person name="Lalonde S."/>
            <person name="Li K."/>
            <person name="Li Y."/>
            <person name="Litt A."/>
            <person name="Lyons E."/>
            <person name="Manning G."/>
            <person name="Maruyama T."/>
            <person name="Michael T.P."/>
            <person name="Mikami K."/>
            <person name="Miyazaki S."/>
            <person name="Morinaga S."/>
            <person name="Murata T."/>
            <person name="Mueller-Roeber B."/>
            <person name="Nelson D.R."/>
            <person name="Obara M."/>
            <person name="Oguri Y."/>
            <person name="Olmstead R.G."/>
            <person name="Onodera N."/>
            <person name="Petersen B.L."/>
            <person name="Pils B."/>
            <person name="Prigge M."/>
            <person name="Rensing S.A."/>
            <person name="Riano-Pachon D.M."/>
            <person name="Roberts A.W."/>
            <person name="Sato Y."/>
            <person name="Scheller H.V."/>
            <person name="Schulz B."/>
            <person name="Schulz C."/>
            <person name="Shakirov E.V."/>
            <person name="Shibagaki N."/>
            <person name="Shinohara N."/>
            <person name="Shippen D.E."/>
            <person name="Soerensen I."/>
            <person name="Sotooka R."/>
            <person name="Sugimoto N."/>
            <person name="Sugita M."/>
            <person name="Sumikawa N."/>
            <person name="Tanurdzic M."/>
            <person name="Theissen G."/>
            <person name="Ulvskov P."/>
            <person name="Wakazuki S."/>
            <person name="Weng J.K."/>
            <person name="Willats W.W."/>
            <person name="Wipf D."/>
            <person name="Wolf P.G."/>
            <person name="Yang L."/>
            <person name="Zimmer A.D."/>
            <person name="Zhu Q."/>
            <person name="Mitros T."/>
            <person name="Hellsten U."/>
            <person name="Loque D."/>
            <person name="Otillar R."/>
            <person name="Salamov A."/>
            <person name="Schmutz J."/>
            <person name="Shapiro H."/>
            <person name="Lindquist E."/>
            <person name="Lucas S."/>
            <person name="Rokhsar D."/>
            <person name="Grigoriev I.V."/>
        </authorList>
    </citation>
    <scope>NUCLEOTIDE SEQUENCE [LARGE SCALE GENOMIC DNA]</scope>
</reference>
<organism evidence="2">
    <name type="scientific">Selaginella moellendorffii</name>
    <name type="common">Spikemoss</name>
    <dbReference type="NCBI Taxonomy" id="88036"/>
    <lineage>
        <taxon>Eukaryota</taxon>
        <taxon>Viridiplantae</taxon>
        <taxon>Streptophyta</taxon>
        <taxon>Embryophyta</taxon>
        <taxon>Tracheophyta</taxon>
        <taxon>Lycopodiopsida</taxon>
        <taxon>Selaginellales</taxon>
        <taxon>Selaginellaceae</taxon>
        <taxon>Selaginella</taxon>
    </lineage>
</organism>
<evidence type="ECO:0000313" key="1">
    <source>
        <dbReference type="EMBL" id="EFJ23808.1"/>
    </source>
</evidence>
<dbReference type="PANTHER" id="PTHR47929:SF141">
    <property type="entry name" value="MITOCHONDRIAL DEK46"/>
    <property type="match status" value="1"/>
</dbReference>
<dbReference type="PANTHER" id="PTHR47929">
    <property type="entry name" value="DYW_DEAMINASE DOMAIN-CONTAINING PROTEIN"/>
    <property type="match status" value="1"/>
</dbReference>
<dbReference type="Gramene" id="EFJ23808">
    <property type="protein sequence ID" value="EFJ23808"/>
    <property type="gene ID" value="SELMODRAFT_415300"/>
</dbReference>